<comment type="caution">
    <text evidence="2">The sequence shown here is derived from an EMBL/GenBank/DDBJ whole genome shotgun (WGS) entry which is preliminary data.</text>
</comment>
<name>A0ABV9TFE7_9MICC</name>
<proteinExistence type="predicted"/>
<dbReference type="Proteomes" id="UP001595797">
    <property type="component" value="Unassembled WGS sequence"/>
</dbReference>
<evidence type="ECO:0000313" key="3">
    <source>
        <dbReference type="Proteomes" id="UP001595797"/>
    </source>
</evidence>
<feature type="transmembrane region" description="Helical" evidence="1">
    <location>
        <begin position="131"/>
        <end position="152"/>
    </location>
</feature>
<feature type="transmembrane region" description="Helical" evidence="1">
    <location>
        <begin position="257"/>
        <end position="277"/>
    </location>
</feature>
<feature type="transmembrane region" description="Helical" evidence="1">
    <location>
        <begin position="46"/>
        <end position="66"/>
    </location>
</feature>
<accession>A0ABV9TFE7</accession>
<feature type="transmembrane region" description="Helical" evidence="1">
    <location>
        <begin position="228"/>
        <end position="245"/>
    </location>
</feature>
<feature type="transmembrane region" description="Helical" evidence="1">
    <location>
        <begin position="369"/>
        <end position="389"/>
    </location>
</feature>
<evidence type="ECO:0000256" key="1">
    <source>
        <dbReference type="SAM" id="Phobius"/>
    </source>
</evidence>
<dbReference type="EMBL" id="JBHSIW010000003">
    <property type="protein sequence ID" value="MFC4902299.1"/>
    <property type="molecule type" value="Genomic_DNA"/>
</dbReference>
<gene>
    <name evidence="2" type="ORF">ACFPCS_01810</name>
</gene>
<feature type="transmembrane region" description="Helical" evidence="1">
    <location>
        <begin position="103"/>
        <end position="125"/>
    </location>
</feature>
<evidence type="ECO:0000313" key="2">
    <source>
        <dbReference type="EMBL" id="MFC4902299.1"/>
    </source>
</evidence>
<feature type="transmembrane region" description="Helical" evidence="1">
    <location>
        <begin position="206"/>
        <end position="222"/>
    </location>
</feature>
<sequence length="463" mass="49344">MSAAGTVVLEAQPASAPGAVRAAGRTAARASRRRRPRLTAPRRREYWNLVLLWLVFAVAAVTVVNTGMRIEVGAGVTTGCVLALALLPLWLSTALRYRHYPALLGLTAVSVASGLWLTAASATAYEVSWSLAIQNSALLAGTVLTAGVVLWVRPVLSEWQIGLLFGAGLLLEATTIPGLDNPWKYQWGMPLAVLALAGAQAMRSRLLGILVLLGFVAASAFLDSRSLTGMFLVAAMILVLQALPLPRRLRHLGAGRVILLMLALGASAYVLFTRLALSGALGLSTQMRTQEQELRAGSVLLGGRPEMGATAGLFLHRPEGFGAGTVLNPEGIAAAQQAMSRLNYDPDNGYVYNYMFGRSLEVHSGVGDLWALFGPPGLLLALVLIWALIDSLARRFSTSSLTPVQAATLLFTLWTMFFGPLYTVAPILALCLGLMLVPRGDPRFLDLRRSGLPTPAAPEDSRT</sequence>
<dbReference type="RefSeq" id="WP_277551073.1">
    <property type="nucleotide sequence ID" value="NZ_JARAMH010000006.1"/>
</dbReference>
<reference evidence="3" key="1">
    <citation type="journal article" date="2019" name="Int. J. Syst. Evol. Microbiol.">
        <title>The Global Catalogue of Microorganisms (GCM) 10K type strain sequencing project: providing services to taxonomists for standard genome sequencing and annotation.</title>
        <authorList>
            <consortium name="The Broad Institute Genomics Platform"/>
            <consortium name="The Broad Institute Genome Sequencing Center for Infectious Disease"/>
            <person name="Wu L."/>
            <person name="Ma J."/>
        </authorList>
    </citation>
    <scope>NUCLEOTIDE SEQUENCE [LARGE SCALE GENOMIC DNA]</scope>
    <source>
        <strain evidence="3">CGMCC 4.6946</strain>
    </source>
</reference>
<feature type="transmembrane region" description="Helical" evidence="1">
    <location>
        <begin position="72"/>
        <end position="91"/>
    </location>
</feature>
<feature type="transmembrane region" description="Helical" evidence="1">
    <location>
        <begin position="409"/>
        <end position="437"/>
    </location>
</feature>
<keyword evidence="1" id="KW-0472">Membrane</keyword>
<protein>
    <submittedName>
        <fullName evidence="2">Uncharacterized protein</fullName>
    </submittedName>
</protein>
<keyword evidence="1" id="KW-0812">Transmembrane</keyword>
<organism evidence="2 3">
    <name type="scientific">Kocuria oceani</name>
    <dbReference type="NCBI Taxonomy" id="988827"/>
    <lineage>
        <taxon>Bacteria</taxon>
        <taxon>Bacillati</taxon>
        <taxon>Actinomycetota</taxon>
        <taxon>Actinomycetes</taxon>
        <taxon>Micrococcales</taxon>
        <taxon>Micrococcaceae</taxon>
        <taxon>Kocuria</taxon>
    </lineage>
</organism>
<keyword evidence="3" id="KW-1185">Reference proteome</keyword>
<keyword evidence="1" id="KW-1133">Transmembrane helix</keyword>